<feature type="domain" description="EamA" evidence="3">
    <location>
        <begin position="8"/>
        <end position="143"/>
    </location>
</feature>
<dbReference type="SUPFAM" id="SSF103481">
    <property type="entry name" value="Multidrug resistance efflux transporter EmrE"/>
    <property type="match status" value="2"/>
</dbReference>
<feature type="transmembrane region" description="Helical" evidence="2">
    <location>
        <begin position="71"/>
        <end position="90"/>
    </location>
</feature>
<evidence type="ECO:0000256" key="2">
    <source>
        <dbReference type="SAM" id="Phobius"/>
    </source>
</evidence>
<dbReference type="InterPro" id="IPR037185">
    <property type="entry name" value="EmrE-like"/>
</dbReference>
<keyword evidence="5" id="KW-1185">Reference proteome</keyword>
<dbReference type="STRING" id="596315.HMPREF0634_0074"/>
<reference evidence="4 5" key="1">
    <citation type="submission" date="2010-08" db="EMBL/GenBank/DDBJ databases">
        <authorList>
            <person name="Harkins D.M."/>
            <person name="Madupu R."/>
            <person name="Durkin A.S."/>
            <person name="Torralba M."/>
            <person name="Methe B."/>
            <person name="Sutton G.G."/>
            <person name="Nelson K.E."/>
        </authorList>
    </citation>
    <scope>NUCLEOTIDE SEQUENCE [LARGE SCALE GENOMIC DNA]</scope>
    <source>
        <strain evidence="4 5">DSM 17678</strain>
    </source>
</reference>
<dbReference type="Proteomes" id="UP000003244">
    <property type="component" value="Unassembled WGS sequence"/>
</dbReference>
<evidence type="ECO:0000256" key="1">
    <source>
        <dbReference type="ARBA" id="ARBA00007362"/>
    </source>
</evidence>
<keyword evidence="2" id="KW-0812">Transmembrane</keyword>
<dbReference type="OrthoDB" id="6707571at2"/>
<dbReference type="EMBL" id="ADGQ01000074">
    <property type="protein sequence ID" value="EFM63921.1"/>
    <property type="molecule type" value="Genomic_DNA"/>
</dbReference>
<sequence>MRSTSKKVGVSMMMLATLLWGYMGVSSRVLNQISLRSVDISFIRALSAAIMLTIFLFFTNRSAFRLPVKGLIFACFYGILCFAIGMSFYSLSVDNIPISVATILMFSNPIWATLFGKIFFGDTISSKKLVIMLLCLIGCMCIIDIFSARGAQLNIIGVLAGILNGMTFSLQIVLPRFVEHKVSKDSLLLYGFWAATICLAFFVDIGDIAGKVAGSDRPVFYVANLLIIGILCTFVAISLYVKSTKYIGTSLPSMMSAMEPVFASVIAFFVFSEVMKSIQILGAIIIISSVIALEVDIKKILSVRVLRHSV</sequence>
<proteinExistence type="inferred from homology"/>
<feature type="transmembrane region" description="Helical" evidence="2">
    <location>
        <begin position="187"/>
        <end position="206"/>
    </location>
</feature>
<dbReference type="GeneID" id="84801487"/>
<dbReference type="PANTHER" id="PTHR22911">
    <property type="entry name" value="ACYL-MALONYL CONDENSING ENZYME-RELATED"/>
    <property type="match status" value="1"/>
</dbReference>
<dbReference type="GO" id="GO:0016020">
    <property type="term" value="C:membrane"/>
    <property type="evidence" value="ECO:0007669"/>
    <property type="project" value="InterPro"/>
</dbReference>
<comment type="caution">
    <text evidence="4">The sequence shown here is derived from an EMBL/GenBank/DDBJ whole genome shotgun (WGS) entry which is preliminary data.</text>
</comment>
<feature type="transmembrane region" description="Helical" evidence="2">
    <location>
        <begin position="96"/>
        <end position="120"/>
    </location>
</feature>
<dbReference type="Pfam" id="PF00892">
    <property type="entry name" value="EamA"/>
    <property type="match status" value="2"/>
</dbReference>
<dbReference type="Gene3D" id="1.10.3730.20">
    <property type="match status" value="2"/>
</dbReference>
<gene>
    <name evidence="4" type="ORF">HMPREF0634_0074</name>
</gene>
<comment type="similarity">
    <text evidence="1">Belongs to the EamA transporter family.</text>
</comment>
<feature type="transmembrane region" description="Helical" evidence="2">
    <location>
        <begin position="129"/>
        <end position="147"/>
    </location>
</feature>
<keyword evidence="2" id="KW-1133">Transmembrane helix</keyword>
<feature type="transmembrane region" description="Helical" evidence="2">
    <location>
        <begin position="218"/>
        <end position="241"/>
    </location>
</feature>
<evidence type="ECO:0000313" key="4">
    <source>
        <dbReference type="EMBL" id="EFM63921.1"/>
    </source>
</evidence>
<feature type="domain" description="EamA" evidence="3">
    <location>
        <begin position="156"/>
        <end position="291"/>
    </location>
</feature>
<feature type="transmembrane region" description="Helical" evidence="2">
    <location>
        <begin position="253"/>
        <end position="272"/>
    </location>
</feature>
<feature type="transmembrane region" description="Helical" evidence="2">
    <location>
        <begin position="278"/>
        <end position="297"/>
    </location>
</feature>
<organism evidence="4 5">
    <name type="scientific">Peptostreptococcus stomatis DSM 17678</name>
    <dbReference type="NCBI Taxonomy" id="596315"/>
    <lineage>
        <taxon>Bacteria</taxon>
        <taxon>Bacillati</taxon>
        <taxon>Bacillota</taxon>
        <taxon>Clostridia</taxon>
        <taxon>Peptostreptococcales</taxon>
        <taxon>Peptostreptococcaceae</taxon>
        <taxon>Peptostreptococcus</taxon>
    </lineage>
</organism>
<dbReference type="InterPro" id="IPR000620">
    <property type="entry name" value="EamA_dom"/>
</dbReference>
<feature type="transmembrane region" description="Helical" evidence="2">
    <location>
        <begin position="41"/>
        <end position="59"/>
    </location>
</feature>
<protein>
    <submittedName>
        <fullName evidence="4">Putative membrane protein</fullName>
    </submittedName>
</protein>
<keyword evidence="2" id="KW-0472">Membrane</keyword>
<dbReference type="AlphaFoldDB" id="E0E5A4"/>
<accession>E0E5A4</accession>
<evidence type="ECO:0000313" key="5">
    <source>
        <dbReference type="Proteomes" id="UP000003244"/>
    </source>
</evidence>
<dbReference type="PANTHER" id="PTHR22911:SF133">
    <property type="entry name" value="MEMBRANE PROTEIN"/>
    <property type="match status" value="1"/>
</dbReference>
<name>E0E5A4_9FIRM</name>
<dbReference type="eggNOG" id="COG0697">
    <property type="taxonomic scope" value="Bacteria"/>
</dbReference>
<feature type="transmembrane region" description="Helical" evidence="2">
    <location>
        <begin position="153"/>
        <end position="175"/>
    </location>
</feature>
<evidence type="ECO:0000259" key="3">
    <source>
        <dbReference type="Pfam" id="PF00892"/>
    </source>
</evidence>
<dbReference type="RefSeq" id="WP_007791546.1">
    <property type="nucleotide sequence ID" value="NZ_ADGQ01000074.1"/>
</dbReference>